<evidence type="ECO:0000256" key="1">
    <source>
        <dbReference type="SAM" id="SignalP"/>
    </source>
</evidence>
<feature type="signal peptide" evidence="1">
    <location>
        <begin position="1"/>
        <end position="19"/>
    </location>
</feature>
<comment type="caution">
    <text evidence="3">The sequence shown here is derived from an EMBL/GenBank/DDBJ whole genome shotgun (WGS) entry which is preliminary data.</text>
</comment>
<accession>A0AAD9A7V5</accession>
<dbReference type="Gene3D" id="3.20.20.80">
    <property type="entry name" value="Glycosidases"/>
    <property type="match status" value="1"/>
</dbReference>
<feature type="chain" id="PRO_5041906914" evidence="1">
    <location>
        <begin position="20"/>
        <end position="497"/>
    </location>
</feature>
<proteinExistence type="predicted"/>
<dbReference type="AlphaFoldDB" id="A0AAD9A7V5"/>
<dbReference type="InterPro" id="IPR031728">
    <property type="entry name" value="GlcAase_C"/>
</dbReference>
<reference evidence="3" key="1">
    <citation type="submission" date="2023-01" db="EMBL/GenBank/DDBJ databases">
        <title>Colletotrichum chrysophilum M932 genome sequence.</title>
        <authorList>
            <person name="Baroncelli R."/>
        </authorList>
    </citation>
    <scope>NUCLEOTIDE SEQUENCE</scope>
    <source>
        <strain evidence="3">M932</strain>
    </source>
</reference>
<dbReference type="EMBL" id="JAQOWY010000377">
    <property type="protein sequence ID" value="KAK1843096.1"/>
    <property type="molecule type" value="Genomic_DNA"/>
</dbReference>
<feature type="domain" description="Beta-glucuronidase C-terminal" evidence="2">
    <location>
        <begin position="390"/>
        <end position="493"/>
    </location>
</feature>
<evidence type="ECO:0000313" key="4">
    <source>
        <dbReference type="Proteomes" id="UP001243330"/>
    </source>
</evidence>
<keyword evidence="4" id="KW-1185">Reference proteome</keyword>
<gene>
    <name evidence="3" type="ORF">CCHR01_14275</name>
</gene>
<dbReference type="Pfam" id="PF16862">
    <property type="entry name" value="Glyco_hydro_79C"/>
    <property type="match status" value="1"/>
</dbReference>
<dbReference type="InterPro" id="IPR052974">
    <property type="entry name" value="GH79_Enzymes"/>
</dbReference>
<sequence length="497" mass="52112">MLSGPSLAFLASTAQLVSAATFTVPSKVNTGGLSYAPLEAAPVGISFEFFAFPSYFQNVTATNQCLTNLKTLSGAWPPIRIGGTTQDRASYDASSSAYVVYTVASPNDAPATLTFGPNFMKLAATYGGDVTLGLNRGKNNIDNTIAAAKVAVAEMKNLYAIELGNEPECKFEVRDPFLIKLTKFISDWSGVQPIASGTWNPAVDAASQNNWDIIVGNAIGKKNIIQAGNSNSLPPTWGAEELIASGNATVREYVKTYAHHNYPGGTVSSLMSHANIATNIHLFDRDIASALAVNKPYVFGETNSVAGGGAANVSPTFGAALWVMDYAVRLATSNVSRVYFHHGTIGNNPYSFFGRYSMGNPYVGAYTATAFLAGAKHVAALDDGKSAFAAYATYDAAGAPLRVLLYNSNYYSGSGTRAVESFVLSGLSATSVRSKRVTAASAEARQDRGGNALIGGQYFNNGTCITGGTETFETAAVSGGKVTLSVGTSEALLVYLQ</sequence>
<dbReference type="Proteomes" id="UP001243330">
    <property type="component" value="Unassembled WGS sequence"/>
</dbReference>
<name>A0AAD9A7V5_9PEZI</name>
<dbReference type="GO" id="GO:0016787">
    <property type="term" value="F:hydrolase activity"/>
    <property type="evidence" value="ECO:0007669"/>
    <property type="project" value="UniProtKB-KW"/>
</dbReference>
<dbReference type="PANTHER" id="PTHR36183">
    <property type="entry name" value="BETA-GLUCURONIDASE"/>
    <property type="match status" value="1"/>
</dbReference>
<protein>
    <submittedName>
        <fullName evidence="3">Glycoside hydrolase family 79 protein</fullName>
    </submittedName>
</protein>
<keyword evidence="1" id="KW-0732">Signal</keyword>
<keyword evidence="3" id="KW-0378">Hydrolase</keyword>
<dbReference type="SUPFAM" id="SSF51445">
    <property type="entry name" value="(Trans)glycosidases"/>
    <property type="match status" value="1"/>
</dbReference>
<dbReference type="InterPro" id="IPR017853">
    <property type="entry name" value="GH"/>
</dbReference>
<organism evidence="3 4">
    <name type="scientific">Colletotrichum chrysophilum</name>
    <dbReference type="NCBI Taxonomy" id="1836956"/>
    <lineage>
        <taxon>Eukaryota</taxon>
        <taxon>Fungi</taxon>
        <taxon>Dikarya</taxon>
        <taxon>Ascomycota</taxon>
        <taxon>Pezizomycotina</taxon>
        <taxon>Sordariomycetes</taxon>
        <taxon>Hypocreomycetidae</taxon>
        <taxon>Glomerellales</taxon>
        <taxon>Glomerellaceae</taxon>
        <taxon>Colletotrichum</taxon>
        <taxon>Colletotrichum gloeosporioides species complex</taxon>
    </lineage>
</organism>
<evidence type="ECO:0000313" key="3">
    <source>
        <dbReference type="EMBL" id="KAK1843096.1"/>
    </source>
</evidence>
<evidence type="ECO:0000259" key="2">
    <source>
        <dbReference type="Pfam" id="PF16862"/>
    </source>
</evidence>
<dbReference type="PANTHER" id="PTHR36183:SF3">
    <property type="entry name" value="BETA-GLUCURONIDASE C-TERMINAL DOMAIN-CONTAINING PROTEIN"/>
    <property type="match status" value="1"/>
</dbReference>